<dbReference type="AlphaFoldDB" id="A0A232LTA8"/>
<dbReference type="InterPro" id="IPR009449">
    <property type="entry name" value="Sec2_N"/>
</dbReference>
<feature type="region of interest" description="Disordered" evidence="3">
    <location>
        <begin position="173"/>
        <end position="197"/>
    </location>
</feature>
<evidence type="ECO:0000313" key="5">
    <source>
        <dbReference type="EMBL" id="OXV07356.1"/>
    </source>
</evidence>
<dbReference type="Pfam" id="PF06428">
    <property type="entry name" value="Sec2p"/>
    <property type="match status" value="1"/>
</dbReference>
<dbReference type="PANTHER" id="PTHR14430">
    <property type="entry name" value="RABIN3-RELATED"/>
    <property type="match status" value="1"/>
</dbReference>
<dbReference type="SUPFAM" id="SSF144284">
    <property type="entry name" value="Sec2 N-terminal region"/>
    <property type="match status" value="1"/>
</dbReference>
<feature type="domain" description="GDP/GTP exchange factor Sec2 N-terminal" evidence="4">
    <location>
        <begin position="197"/>
        <end position="273"/>
    </location>
</feature>
<dbReference type="PANTHER" id="PTHR14430:SF4">
    <property type="entry name" value="GDP_GTP EXCHANGE FACTOR SEC2 N-TERMINAL DOMAIN-CONTAINING PROTEIN"/>
    <property type="match status" value="1"/>
</dbReference>
<reference evidence="5 6" key="1">
    <citation type="journal article" date="2015" name="Environ. Microbiol.">
        <title>Metagenome sequence of Elaphomyces granulatus from sporocarp tissue reveals Ascomycota ectomycorrhizal fingerprints of genome expansion and a Proteobacteria-rich microbiome.</title>
        <authorList>
            <person name="Quandt C.A."/>
            <person name="Kohler A."/>
            <person name="Hesse C.N."/>
            <person name="Sharpton T.J."/>
            <person name="Martin F."/>
            <person name="Spatafora J.W."/>
        </authorList>
    </citation>
    <scope>NUCLEOTIDE SEQUENCE [LARGE SCALE GENOMIC DNA]</scope>
    <source>
        <strain evidence="5 6">OSC145934</strain>
    </source>
</reference>
<proteinExistence type="predicted"/>
<dbReference type="InterPro" id="IPR040351">
    <property type="entry name" value="RAB3IL/RAB3IP/Sec2"/>
</dbReference>
<evidence type="ECO:0000259" key="4">
    <source>
        <dbReference type="Pfam" id="PF06428"/>
    </source>
</evidence>
<dbReference type="EMBL" id="NPHW01004912">
    <property type="protein sequence ID" value="OXV07356.1"/>
    <property type="molecule type" value="Genomic_DNA"/>
</dbReference>
<evidence type="ECO:0000256" key="2">
    <source>
        <dbReference type="SAM" id="Coils"/>
    </source>
</evidence>
<dbReference type="Gene3D" id="6.10.140.910">
    <property type="match status" value="1"/>
</dbReference>
<organism evidence="5 6">
    <name type="scientific">Elaphomyces granulatus</name>
    <dbReference type="NCBI Taxonomy" id="519963"/>
    <lineage>
        <taxon>Eukaryota</taxon>
        <taxon>Fungi</taxon>
        <taxon>Dikarya</taxon>
        <taxon>Ascomycota</taxon>
        <taxon>Pezizomycotina</taxon>
        <taxon>Eurotiomycetes</taxon>
        <taxon>Eurotiomycetidae</taxon>
        <taxon>Eurotiales</taxon>
        <taxon>Elaphomycetaceae</taxon>
        <taxon>Elaphomyces</taxon>
    </lineage>
</organism>
<feature type="region of interest" description="Disordered" evidence="3">
    <location>
        <begin position="104"/>
        <end position="157"/>
    </location>
</feature>
<dbReference type="OrthoDB" id="5560525at2759"/>
<keyword evidence="6" id="KW-1185">Reference proteome</keyword>
<sequence length="286" mass="31136">MSATTITTTTTTNPLVGVGMGTACRHCGLVSSHDGVGVATEARRRIHELEAQVQFLSSRAAQTGRSCCLPSVMWMMWMLTLYLSTAEKLADYEDEIRLLRSKAQEVSENKKDSISSSISLRSSGPTPTAVDASSPPDSSSLESSLPPHSHTVTAQAAQGARLASLASLLPYRRSTPSPAIHPPSAASPVPHPPSDATSELQTALSREQALRKAAESQLLQANSELEELTVQLFSQANEMVAQERKARAKLEERVAVLERRDGEKRKRLDRLEKAVERVERVRGMIR</sequence>
<feature type="coiled-coil region" evidence="2">
    <location>
        <begin position="204"/>
        <end position="260"/>
    </location>
</feature>
<protein>
    <recommendedName>
        <fullName evidence="4">GDP/GTP exchange factor Sec2 N-terminal domain-containing protein</fullName>
    </recommendedName>
</protein>
<evidence type="ECO:0000313" key="6">
    <source>
        <dbReference type="Proteomes" id="UP000243515"/>
    </source>
</evidence>
<comment type="caution">
    <text evidence="5">The sequence shown here is derived from an EMBL/GenBank/DDBJ whole genome shotgun (WGS) entry which is preliminary data.</text>
</comment>
<dbReference type="GO" id="GO:0070319">
    <property type="term" value="C:Golgi to plasma membrane transport vesicle"/>
    <property type="evidence" value="ECO:0007669"/>
    <property type="project" value="TreeGrafter"/>
</dbReference>
<name>A0A232LTA8_9EURO</name>
<dbReference type="GO" id="GO:0006887">
    <property type="term" value="P:exocytosis"/>
    <property type="evidence" value="ECO:0007669"/>
    <property type="project" value="TreeGrafter"/>
</dbReference>
<gene>
    <name evidence="5" type="ORF">Egran_04879</name>
</gene>
<dbReference type="Proteomes" id="UP000243515">
    <property type="component" value="Unassembled WGS sequence"/>
</dbReference>
<feature type="compositionally biased region" description="Low complexity" evidence="3">
    <location>
        <begin position="114"/>
        <end position="123"/>
    </location>
</feature>
<keyword evidence="1 2" id="KW-0175">Coiled coil</keyword>
<evidence type="ECO:0000256" key="3">
    <source>
        <dbReference type="SAM" id="MobiDB-lite"/>
    </source>
</evidence>
<dbReference type="GO" id="GO:0051286">
    <property type="term" value="C:cell tip"/>
    <property type="evidence" value="ECO:0007669"/>
    <property type="project" value="TreeGrafter"/>
</dbReference>
<feature type="compositionally biased region" description="Low complexity" evidence="3">
    <location>
        <begin position="176"/>
        <end position="188"/>
    </location>
</feature>
<evidence type="ECO:0000256" key="1">
    <source>
        <dbReference type="ARBA" id="ARBA00023054"/>
    </source>
</evidence>
<dbReference type="GO" id="GO:0005085">
    <property type="term" value="F:guanyl-nucleotide exchange factor activity"/>
    <property type="evidence" value="ECO:0007669"/>
    <property type="project" value="InterPro"/>
</dbReference>
<accession>A0A232LTA8</accession>
<feature type="compositionally biased region" description="Basic and acidic residues" evidence="3">
    <location>
        <begin position="104"/>
        <end position="113"/>
    </location>
</feature>
<feature type="compositionally biased region" description="Low complexity" evidence="3">
    <location>
        <begin position="133"/>
        <end position="150"/>
    </location>
</feature>